<evidence type="ECO:0000259" key="3">
    <source>
        <dbReference type="PROSITE" id="PS51186"/>
    </source>
</evidence>
<comment type="caution">
    <text evidence="4">The sequence shown here is derived from an EMBL/GenBank/DDBJ whole genome shotgun (WGS) entry which is preliminary data.</text>
</comment>
<protein>
    <submittedName>
        <fullName evidence="4">GNAT family acetyltransferase</fullName>
        <ecNumber evidence="4">2.3.1.-</ecNumber>
    </submittedName>
</protein>
<dbReference type="CDD" id="cd04301">
    <property type="entry name" value="NAT_SF"/>
    <property type="match status" value="1"/>
</dbReference>
<evidence type="ECO:0000313" key="5">
    <source>
        <dbReference type="Proteomes" id="UP001597308"/>
    </source>
</evidence>
<accession>A0ABW4K5J6</accession>
<organism evidence="4 5">
    <name type="scientific">Methylopila henanensis</name>
    <dbReference type="NCBI Taxonomy" id="873516"/>
    <lineage>
        <taxon>Bacteria</taxon>
        <taxon>Pseudomonadati</taxon>
        <taxon>Pseudomonadota</taxon>
        <taxon>Alphaproteobacteria</taxon>
        <taxon>Hyphomicrobiales</taxon>
        <taxon>Methylopilaceae</taxon>
        <taxon>Methylopila</taxon>
    </lineage>
</organism>
<keyword evidence="2 4" id="KW-0012">Acyltransferase</keyword>
<feature type="domain" description="N-acetyltransferase" evidence="3">
    <location>
        <begin position="13"/>
        <end position="148"/>
    </location>
</feature>
<keyword evidence="1 4" id="KW-0808">Transferase</keyword>
<dbReference type="InterPro" id="IPR016181">
    <property type="entry name" value="Acyl_CoA_acyltransferase"/>
</dbReference>
<dbReference type="RefSeq" id="WP_378798231.1">
    <property type="nucleotide sequence ID" value="NZ_JBHUER010000004.1"/>
</dbReference>
<sequence>MSAAGETAAGRRPAIRAMTDRDVEAVVAVWAASGVARPWNDPARDIAFARRDPHSTVLVAEADGQVVATAMVGEDGHRGWVYYVAVDPDRQGEGFGHDVMAAAEAWLAARGVWKVQLLIREDNVGVRRFYESLGYRDMRTVCMQKVIG</sequence>
<dbReference type="PROSITE" id="PS51186">
    <property type="entry name" value="GNAT"/>
    <property type="match status" value="1"/>
</dbReference>
<dbReference type="Proteomes" id="UP001597308">
    <property type="component" value="Unassembled WGS sequence"/>
</dbReference>
<evidence type="ECO:0000313" key="4">
    <source>
        <dbReference type="EMBL" id="MFD1702693.1"/>
    </source>
</evidence>
<dbReference type="NCBIfam" id="NF002959">
    <property type="entry name" value="PRK03624.1"/>
    <property type="match status" value="1"/>
</dbReference>
<name>A0ABW4K5J6_9HYPH</name>
<proteinExistence type="predicted"/>
<dbReference type="GO" id="GO:0016746">
    <property type="term" value="F:acyltransferase activity"/>
    <property type="evidence" value="ECO:0007669"/>
    <property type="project" value="UniProtKB-KW"/>
</dbReference>
<dbReference type="InterPro" id="IPR000182">
    <property type="entry name" value="GNAT_dom"/>
</dbReference>
<keyword evidence="5" id="KW-1185">Reference proteome</keyword>
<dbReference type="PANTHER" id="PTHR43072">
    <property type="entry name" value="N-ACETYLTRANSFERASE"/>
    <property type="match status" value="1"/>
</dbReference>
<reference evidence="5" key="1">
    <citation type="journal article" date="2019" name="Int. J. Syst. Evol. Microbiol.">
        <title>The Global Catalogue of Microorganisms (GCM) 10K type strain sequencing project: providing services to taxonomists for standard genome sequencing and annotation.</title>
        <authorList>
            <consortium name="The Broad Institute Genomics Platform"/>
            <consortium name="The Broad Institute Genome Sequencing Center for Infectious Disease"/>
            <person name="Wu L."/>
            <person name="Ma J."/>
        </authorList>
    </citation>
    <scope>NUCLEOTIDE SEQUENCE [LARGE SCALE GENOMIC DNA]</scope>
    <source>
        <strain evidence="5">KCTC 23707</strain>
    </source>
</reference>
<gene>
    <name evidence="4" type="ORF">ACFSCV_06720</name>
</gene>
<dbReference type="PANTHER" id="PTHR43072:SF51">
    <property type="entry name" value="ABC SUPERFAMILY TRANSPORT PROTEIN"/>
    <property type="match status" value="1"/>
</dbReference>
<dbReference type="SUPFAM" id="SSF55729">
    <property type="entry name" value="Acyl-CoA N-acyltransferases (Nat)"/>
    <property type="match status" value="1"/>
</dbReference>
<dbReference type="EMBL" id="JBHUER010000004">
    <property type="protein sequence ID" value="MFD1702693.1"/>
    <property type="molecule type" value="Genomic_DNA"/>
</dbReference>
<evidence type="ECO:0000256" key="2">
    <source>
        <dbReference type="ARBA" id="ARBA00023315"/>
    </source>
</evidence>
<dbReference type="Gene3D" id="3.40.630.30">
    <property type="match status" value="1"/>
</dbReference>
<dbReference type="EC" id="2.3.1.-" evidence="4"/>
<evidence type="ECO:0000256" key="1">
    <source>
        <dbReference type="ARBA" id="ARBA00022679"/>
    </source>
</evidence>
<dbReference type="Pfam" id="PF00583">
    <property type="entry name" value="Acetyltransf_1"/>
    <property type="match status" value="1"/>
</dbReference>